<evidence type="ECO:0000256" key="4">
    <source>
        <dbReference type="ARBA" id="ARBA00022723"/>
    </source>
</evidence>
<dbReference type="NCBIfam" id="TIGR03449">
    <property type="entry name" value="mycothiol_MshA"/>
    <property type="match status" value="1"/>
</dbReference>
<feature type="binding site" evidence="7">
    <location>
        <position position="167"/>
    </location>
    <ligand>
        <name>1D-myo-inositol 3-phosphate</name>
        <dbReference type="ChEBI" id="CHEBI:58401"/>
    </ligand>
</feature>
<dbReference type="InterPro" id="IPR017814">
    <property type="entry name" value="Mycothiol_biosynthesis_MshA"/>
</dbReference>
<evidence type="ECO:0000256" key="3">
    <source>
        <dbReference type="ARBA" id="ARBA00022679"/>
    </source>
</evidence>
<evidence type="ECO:0000256" key="5">
    <source>
        <dbReference type="ARBA" id="ARBA00022842"/>
    </source>
</evidence>
<feature type="domain" description="Glycosyl transferase family 1" evidence="8">
    <location>
        <begin position="220"/>
        <end position="393"/>
    </location>
</feature>
<keyword evidence="11" id="KW-1185">Reference proteome</keyword>
<keyword evidence="3 7" id="KW-0808">Transferase</keyword>
<feature type="binding site" evidence="7">
    <location>
        <position position="341"/>
    </location>
    <ligand>
        <name>Mg(2+)</name>
        <dbReference type="ChEBI" id="CHEBI:18420"/>
    </ligand>
</feature>
<evidence type="ECO:0000259" key="8">
    <source>
        <dbReference type="Pfam" id="PF00534"/>
    </source>
</evidence>
<proteinExistence type="inferred from homology"/>
<feature type="domain" description="Glycosyltransferase subfamily 4-like N-terminal" evidence="9">
    <location>
        <begin position="34"/>
        <end position="209"/>
    </location>
</feature>
<reference evidence="10 11" key="1">
    <citation type="submission" date="2020-10" db="EMBL/GenBank/DDBJ databases">
        <title>Identification of Nocardia species via Next-generation sequencing and recognition of intraspecies genetic diversity.</title>
        <authorList>
            <person name="Li P."/>
            <person name="Li P."/>
            <person name="Lu B."/>
        </authorList>
    </citation>
    <scope>NUCLEOTIDE SEQUENCE [LARGE SCALE GENOMIC DNA]</scope>
    <source>
        <strain evidence="10 11">BJ06-0157</strain>
    </source>
</reference>
<dbReference type="EMBL" id="JADLQX010000006">
    <property type="protein sequence ID" value="MBF6297987.1"/>
    <property type="molecule type" value="Genomic_DNA"/>
</dbReference>
<evidence type="ECO:0000256" key="1">
    <source>
        <dbReference type="ARBA" id="ARBA00008449"/>
    </source>
</evidence>
<feature type="binding site" evidence="7">
    <location>
        <begin position="27"/>
        <end position="28"/>
    </location>
    <ligand>
        <name>UDP-N-acetyl-alpha-D-glucosamine</name>
        <dbReference type="ChEBI" id="CHEBI:57705"/>
    </ligand>
</feature>
<feature type="binding site" evidence="7">
    <location>
        <position position="147"/>
    </location>
    <ligand>
        <name>1D-myo-inositol 3-phosphate</name>
        <dbReference type="ChEBI" id="CHEBI:58401"/>
    </ligand>
</feature>
<dbReference type="InterPro" id="IPR028098">
    <property type="entry name" value="Glyco_trans_4-like_N"/>
</dbReference>
<feature type="binding site" evidence="7">
    <location>
        <position position="314"/>
    </location>
    <ligand>
        <name>Mg(2+)</name>
        <dbReference type="ChEBI" id="CHEBI:18420"/>
    </ligand>
</feature>
<evidence type="ECO:0000259" key="9">
    <source>
        <dbReference type="Pfam" id="PF13579"/>
    </source>
</evidence>
<evidence type="ECO:0000256" key="7">
    <source>
        <dbReference type="HAMAP-Rule" id="MF_01695"/>
    </source>
</evidence>
<organism evidence="10 11">
    <name type="scientific">Nocardia amamiensis</name>
    <dbReference type="NCBI Taxonomy" id="404578"/>
    <lineage>
        <taxon>Bacteria</taxon>
        <taxon>Bacillati</taxon>
        <taxon>Actinomycetota</taxon>
        <taxon>Actinomycetes</taxon>
        <taxon>Mycobacteriales</taxon>
        <taxon>Nocardiaceae</taxon>
        <taxon>Nocardia</taxon>
    </lineage>
</organism>
<feature type="binding site" evidence="7">
    <location>
        <position position="317"/>
    </location>
    <ligand>
        <name>Mg(2+)</name>
        <dbReference type="ChEBI" id="CHEBI:18420"/>
    </ligand>
</feature>
<comment type="subunit">
    <text evidence="7">Homodimer.</text>
</comment>
<dbReference type="Pfam" id="PF13579">
    <property type="entry name" value="Glyco_trans_4_4"/>
    <property type="match status" value="1"/>
</dbReference>
<comment type="caution">
    <text evidence="10">The sequence shown here is derived from an EMBL/GenBank/DDBJ whole genome shotgun (WGS) entry which is preliminary data.</text>
</comment>
<dbReference type="PANTHER" id="PTHR12526">
    <property type="entry name" value="GLYCOSYLTRANSFERASE"/>
    <property type="match status" value="1"/>
</dbReference>
<evidence type="ECO:0000313" key="10">
    <source>
        <dbReference type="EMBL" id="MBF6297987.1"/>
    </source>
</evidence>
<dbReference type="SUPFAM" id="SSF53756">
    <property type="entry name" value="UDP-Glycosyltransferase/glycogen phosphorylase"/>
    <property type="match status" value="1"/>
</dbReference>
<evidence type="ECO:0000256" key="6">
    <source>
        <dbReference type="ARBA" id="ARBA00048131"/>
    </source>
</evidence>
<comment type="similarity">
    <text evidence="1 7">Belongs to the glycosyltransferase group 1 family. MshA subfamily.</text>
</comment>
<dbReference type="GO" id="GO:0102710">
    <property type="term" value="F:D-inositol-3-phosphate glycosyltransferase activity"/>
    <property type="evidence" value="ECO:0007669"/>
    <property type="project" value="UniProtKB-EC"/>
</dbReference>
<evidence type="ECO:0000313" key="11">
    <source>
        <dbReference type="Proteomes" id="UP000702209"/>
    </source>
</evidence>
<feature type="binding site" evidence="7">
    <location>
        <position position="305"/>
    </location>
    <ligand>
        <name>UDP-N-acetyl-alpha-D-glucosamine</name>
        <dbReference type="ChEBI" id="CHEBI:57705"/>
    </ligand>
</feature>
<dbReference type="EC" id="2.4.1.250" evidence="7"/>
<feature type="binding site" evidence="7">
    <location>
        <position position="90"/>
    </location>
    <ligand>
        <name>1D-myo-inositol 3-phosphate</name>
        <dbReference type="ChEBI" id="CHEBI:58401"/>
    </ligand>
</feature>
<feature type="binding site" evidence="7">
    <location>
        <position position="21"/>
    </location>
    <ligand>
        <name>1D-myo-inositol 3-phosphate</name>
        <dbReference type="ChEBI" id="CHEBI:58401"/>
    </ligand>
</feature>
<dbReference type="InterPro" id="IPR001296">
    <property type="entry name" value="Glyco_trans_1"/>
</dbReference>
<evidence type="ECO:0000256" key="2">
    <source>
        <dbReference type="ARBA" id="ARBA00022676"/>
    </source>
</evidence>
<feature type="binding site" evidence="7">
    <location>
        <begin position="32"/>
        <end position="37"/>
    </location>
    <ligand>
        <name>1D-myo-inositol 3-phosphate</name>
        <dbReference type="ChEBI" id="CHEBI:58401"/>
    </ligand>
</feature>
<sequence length="481" mass="51642">MESVSQRLDLRPNRIAVLSVHTSPLAQPGTGDAGGMNVYVLQTAVELARRGTEVEIFTRATASNVPPVQEAAPGVLVRNVVAGPFEGLDKHDLPTQLCAFTAEVLRQEARHLPGYYDLVHSHYWLSGQVGWLARDRWRVPLVHTAHTLAAVKNAALAEGDCPEPATREIGEKQVIAESDRLVANTAEEARQLVELYGADAERIDVVPPGADLACYRPGDRAAARAALGLAADEQIVAFVGRIQPLKAPDVLVRAAAEVLRDAPERSLRVLIVGGPSGSGLERPDALIELAAELGIAERVSFLPPQPPDRLVLVYRAADLVAVPSYNESFGLVAIEAQASGTPVLAADVGGLGTAVRHEDSGLLVPGHRTSDWANALRLLLDDPDRLHRMSERAVAHAANFSWAHTADGLLASYSAALAGFREERELLGGRGLAHSVLRDDADDRVSGERTDLAGERTAALLGETSQARSRALWRRRMGVRR</sequence>
<dbReference type="Pfam" id="PF00534">
    <property type="entry name" value="Glycos_transf_1"/>
    <property type="match status" value="1"/>
</dbReference>
<dbReference type="RefSeq" id="WP_195129296.1">
    <property type="nucleotide sequence ID" value="NZ_JADLQX010000006.1"/>
</dbReference>
<name>A0ABS0CN00_9NOCA</name>
<dbReference type="Proteomes" id="UP000702209">
    <property type="component" value="Unassembled WGS sequence"/>
</dbReference>
<dbReference type="HAMAP" id="MF_01695">
    <property type="entry name" value="MshA"/>
    <property type="match status" value="1"/>
</dbReference>
<feature type="binding site" evidence="7">
    <location>
        <position position="35"/>
    </location>
    <ligand>
        <name>UDP-N-acetyl-alpha-D-glucosamine</name>
        <dbReference type="ChEBI" id="CHEBI:57705"/>
    </ligand>
</feature>
<keyword evidence="5 7" id="KW-0460">Magnesium</keyword>
<feature type="binding site" evidence="7">
    <location>
        <position position="315"/>
    </location>
    <ligand>
        <name>Mg(2+)</name>
        <dbReference type="ChEBI" id="CHEBI:18420"/>
    </ligand>
</feature>
<feature type="binding site" evidence="7">
    <location>
        <position position="241"/>
    </location>
    <ligand>
        <name>UDP-N-acetyl-alpha-D-glucosamine</name>
        <dbReference type="ChEBI" id="CHEBI:57705"/>
    </ligand>
</feature>
<protein>
    <recommendedName>
        <fullName evidence="7">D-inositol-3-phosphate glycosyltransferase</fullName>
        <ecNumber evidence="7">2.4.1.250</ecNumber>
    </recommendedName>
    <alternativeName>
        <fullName evidence="7">N-acetylglucosamine-inositol-phosphate N-acetylglucosaminyltransferase</fullName>
        <shortName evidence="7">GlcNAc-Ins-P N-acetylglucosaminyltransferase</shortName>
    </alternativeName>
</protein>
<accession>A0ABS0CN00</accession>
<feature type="binding site" evidence="7">
    <location>
        <position position="335"/>
    </location>
    <ligand>
        <name>UDP-N-acetyl-alpha-D-glucosamine</name>
        <dbReference type="ChEBI" id="CHEBI:57705"/>
    </ligand>
</feature>
<gene>
    <name evidence="7 10" type="primary">mshA</name>
    <name evidence="10" type="ORF">IU459_10560</name>
</gene>
<dbReference type="PANTHER" id="PTHR12526:SF510">
    <property type="entry name" value="D-INOSITOL 3-PHOSPHATE GLYCOSYLTRANSFERASE"/>
    <property type="match status" value="1"/>
</dbReference>
<comment type="function">
    <text evidence="7">Catalyzes the transfer of a N-acetyl-glucosamine moiety to 1D-myo-inositol 3-phosphate to produce 1D-myo-inositol 2-acetamido-2-deoxy-glucopyranoside 3-phosphate in the mycothiol biosynthesis pathway.</text>
</comment>
<keyword evidence="4 7" id="KW-0479">Metal-binding</keyword>
<feature type="binding site" evidence="7">
    <location>
        <position position="123"/>
    </location>
    <ligand>
        <name>1D-myo-inositol 3-phosphate</name>
        <dbReference type="ChEBI" id="CHEBI:58401"/>
    </ligand>
</feature>
<feature type="binding site" evidence="7">
    <location>
        <position position="327"/>
    </location>
    <ligand>
        <name>UDP-N-acetyl-alpha-D-glucosamine</name>
        <dbReference type="ChEBI" id="CHEBI:57705"/>
    </ligand>
</feature>
<keyword evidence="2 7" id="KW-0328">Glycosyltransferase</keyword>
<feature type="binding site" evidence="7">
    <location>
        <position position="246"/>
    </location>
    <ligand>
        <name>UDP-N-acetyl-alpha-D-glucosamine</name>
        <dbReference type="ChEBI" id="CHEBI:57705"/>
    </ligand>
</feature>
<comment type="catalytic activity">
    <reaction evidence="6 7">
        <text>1D-myo-inositol 3-phosphate + UDP-N-acetyl-alpha-D-glucosamine = 1D-myo-inositol 2-acetamido-2-deoxy-alpha-D-glucopyranoside 3-phosphate + UDP + H(+)</text>
        <dbReference type="Rhea" id="RHEA:26188"/>
        <dbReference type="ChEBI" id="CHEBI:15378"/>
        <dbReference type="ChEBI" id="CHEBI:57705"/>
        <dbReference type="ChEBI" id="CHEBI:58223"/>
        <dbReference type="ChEBI" id="CHEBI:58401"/>
        <dbReference type="ChEBI" id="CHEBI:58892"/>
        <dbReference type="EC" id="2.4.1.250"/>
    </reaction>
</comment>
<dbReference type="Gene3D" id="3.40.50.2000">
    <property type="entry name" value="Glycogen Phosphorylase B"/>
    <property type="match status" value="2"/>
</dbReference>